<dbReference type="SUPFAM" id="SSF57701">
    <property type="entry name" value="Zn2/Cys6 DNA-binding domain"/>
    <property type="match status" value="1"/>
</dbReference>
<name>A0ABR0T033_9HYPO</name>
<evidence type="ECO:0000256" key="5">
    <source>
        <dbReference type="ARBA" id="ARBA00023125"/>
    </source>
</evidence>
<dbReference type="InterPro" id="IPR001138">
    <property type="entry name" value="Zn2Cys6_DnaBD"/>
</dbReference>
<feature type="compositionally biased region" description="Low complexity" evidence="8">
    <location>
        <begin position="96"/>
        <end position="112"/>
    </location>
</feature>
<accession>A0ABR0T033</accession>
<dbReference type="Proteomes" id="UP001338125">
    <property type="component" value="Unassembled WGS sequence"/>
</dbReference>
<proteinExistence type="predicted"/>
<feature type="compositionally biased region" description="Basic residues" evidence="8">
    <location>
        <begin position="114"/>
        <end position="124"/>
    </location>
</feature>
<keyword evidence="5" id="KW-0238">DNA-binding</keyword>
<organism evidence="10 11">
    <name type="scientific">Cladobotryum mycophilum</name>
    <dbReference type="NCBI Taxonomy" id="491253"/>
    <lineage>
        <taxon>Eukaryota</taxon>
        <taxon>Fungi</taxon>
        <taxon>Dikarya</taxon>
        <taxon>Ascomycota</taxon>
        <taxon>Pezizomycotina</taxon>
        <taxon>Sordariomycetes</taxon>
        <taxon>Hypocreomycetidae</taxon>
        <taxon>Hypocreales</taxon>
        <taxon>Hypocreaceae</taxon>
        <taxon>Cladobotryum</taxon>
    </lineage>
</organism>
<dbReference type="Gene3D" id="4.10.240.10">
    <property type="entry name" value="Zn(2)-C6 fungal-type DNA-binding domain"/>
    <property type="match status" value="1"/>
</dbReference>
<dbReference type="InterPro" id="IPR036864">
    <property type="entry name" value="Zn2-C6_fun-type_DNA-bd_sf"/>
</dbReference>
<keyword evidence="6" id="KW-0804">Transcription</keyword>
<protein>
    <recommendedName>
        <fullName evidence="9">Zn(2)-C6 fungal-type domain-containing protein</fullName>
    </recommendedName>
</protein>
<dbReference type="PANTHER" id="PTHR31668">
    <property type="entry name" value="GLUCOSE TRANSPORT TRANSCRIPTION REGULATOR RGT1-RELATED-RELATED"/>
    <property type="match status" value="1"/>
</dbReference>
<sequence>MFSTFKYDPETREVQELRSAFDPVTARSSQHQACNNCHAKKLKCSGEKSGCERCATSQLVCEYTRSNSRSSRRGKKASGRSSTDSRTSGDHLAGDSSPGSQSGSKPSTSTSSRHQQKASRRHSRQAGGKASSLSPPRDTTILDRLDPALLGPDDGFDLRSLSIGSEHEATMVTTGAEYTASVAAYASHHSEYYPQPPQQHAGSWQHASQDSYIVTSAGVDPSYLSTVGPEGYSDQEYYGQYPDYTSYQHHHDPRYWQEEH</sequence>
<evidence type="ECO:0000259" key="9">
    <source>
        <dbReference type="PROSITE" id="PS50048"/>
    </source>
</evidence>
<evidence type="ECO:0000256" key="1">
    <source>
        <dbReference type="ARBA" id="ARBA00004123"/>
    </source>
</evidence>
<evidence type="ECO:0000256" key="3">
    <source>
        <dbReference type="ARBA" id="ARBA00022833"/>
    </source>
</evidence>
<keyword evidence="7" id="KW-0539">Nucleus</keyword>
<evidence type="ECO:0000256" key="2">
    <source>
        <dbReference type="ARBA" id="ARBA00022723"/>
    </source>
</evidence>
<dbReference type="PROSITE" id="PS00463">
    <property type="entry name" value="ZN2_CY6_FUNGAL_1"/>
    <property type="match status" value="1"/>
</dbReference>
<reference evidence="10 11" key="1">
    <citation type="submission" date="2024-01" db="EMBL/GenBank/DDBJ databases">
        <title>Complete genome of Cladobotryum mycophilum ATHUM6906.</title>
        <authorList>
            <person name="Christinaki A.C."/>
            <person name="Myridakis A.I."/>
            <person name="Kouvelis V.N."/>
        </authorList>
    </citation>
    <scope>NUCLEOTIDE SEQUENCE [LARGE SCALE GENOMIC DNA]</scope>
    <source>
        <strain evidence="10 11">ATHUM6906</strain>
    </source>
</reference>
<evidence type="ECO:0000256" key="4">
    <source>
        <dbReference type="ARBA" id="ARBA00023015"/>
    </source>
</evidence>
<keyword evidence="4" id="KW-0805">Transcription regulation</keyword>
<evidence type="ECO:0000313" key="11">
    <source>
        <dbReference type="Proteomes" id="UP001338125"/>
    </source>
</evidence>
<feature type="region of interest" description="Disordered" evidence="8">
    <location>
        <begin position="225"/>
        <end position="245"/>
    </location>
</feature>
<keyword evidence="2" id="KW-0479">Metal-binding</keyword>
<evidence type="ECO:0000313" key="10">
    <source>
        <dbReference type="EMBL" id="KAK5997728.1"/>
    </source>
</evidence>
<evidence type="ECO:0000256" key="8">
    <source>
        <dbReference type="SAM" id="MobiDB-lite"/>
    </source>
</evidence>
<dbReference type="CDD" id="cd00067">
    <property type="entry name" value="GAL4"/>
    <property type="match status" value="1"/>
</dbReference>
<feature type="region of interest" description="Disordered" evidence="8">
    <location>
        <begin position="63"/>
        <end position="151"/>
    </location>
</feature>
<keyword evidence="11" id="KW-1185">Reference proteome</keyword>
<dbReference type="InterPro" id="IPR050797">
    <property type="entry name" value="Carb_Metab_Trans_Reg"/>
</dbReference>
<comment type="caution">
    <text evidence="10">The sequence shown here is derived from an EMBL/GenBank/DDBJ whole genome shotgun (WGS) entry which is preliminary data.</text>
</comment>
<keyword evidence="3" id="KW-0862">Zinc</keyword>
<evidence type="ECO:0000256" key="7">
    <source>
        <dbReference type="ARBA" id="ARBA00023242"/>
    </source>
</evidence>
<comment type="subcellular location">
    <subcellularLocation>
        <location evidence="1">Nucleus</location>
    </subcellularLocation>
</comment>
<dbReference type="PANTHER" id="PTHR31668:SF18">
    <property type="entry name" value="MALTOSE FERMENTATION REGULATORY PROTEIN MAL13-RELATED"/>
    <property type="match status" value="1"/>
</dbReference>
<dbReference type="SMART" id="SM00066">
    <property type="entry name" value="GAL4"/>
    <property type="match status" value="1"/>
</dbReference>
<dbReference type="EMBL" id="JAVFKD010000001">
    <property type="protein sequence ID" value="KAK5997728.1"/>
    <property type="molecule type" value="Genomic_DNA"/>
</dbReference>
<gene>
    <name evidence="10" type="ORF">PT974_00085</name>
</gene>
<evidence type="ECO:0000256" key="6">
    <source>
        <dbReference type="ARBA" id="ARBA00023163"/>
    </source>
</evidence>
<dbReference type="PROSITE" id="PS50048">
    <property type="entry name" value="ZN2_CY6_FUNGAL_2"/>
    <property type="match status" value="1"/>
</dbReference>
<dbReference type="Pfam" id="PF00172">
    <property type="entry name" value="Zn_clus"/>
    <property type="match status" value="1"/>
</dbReference>
<feature type="domain" description="Zn(2)-C6 fungal-type" evidence="9">
    <location>
        <begin position="33"/>
        <end position="63"/>
    </location>
</feature>